<dbReference type="Proteomes" id="UP000004679">
    <property type="component" value="Unassembled WGS sequence"/>
</dbReference>
<evidence type="ECO:0000313" key="1">
    <source>
        <dbReference type="EMBL" id="EEF79377.1"/>
    </source>
</evidence>
<dbReference type="InterPro" id="IPR008972">
    <property type="entry name" value="Cupredoxin"/>
</dbReference>
<proteinExistence type="predicted"/>
<dbReference type="RefSeq" id="WP_008291465.1">
    <property type="nucleotide sequence ID" value="NZ_GG657899.1"/>
</dbReference>
<protein>
    <recommendedName>
        <fullName evidence="3">Methylamine utilization protein</fullName>
    </recommendedName>
</protein>
<dbReference type="OrthoDB" id="9772097at2"/>
<dbReference type="EMBL" id="GG657899">
    <property type="protein sequence ID" value="EEF79377.1"/>
    <property type="molecule type" value="Genomic_DNA"/>
</dbReference>
<reference evidence="1 2" key="1">
    <citation type="journal article" date="2011" name="J. Bacteriol.">
        <title>Draft genome sequence of the chemolithoheterotrophic, halophilic methylotroph Methylophaga thiooxydans DMS010.</title>
        <authorList>
            <person name="Boden R."/>
            <person name="Ferriera S."/>
            <person name="Johnson J."/>
            <person name="Kelly D.P."/>
            <person name="Murrell J.C."/>
            <person name="Schafer H."/>
        </authorList>
    </citation>
    <scope>NUCLEOTIDE SEQUENCE [LARGE SCALE GENOMIC DNA]</scope>
    <source>
        <strain evidence="1 2">DMS010</strain>
    </source>
</reference>
<organism evidence="1 2">
    <name type="scientific">Methylophaga thiooxydans DMS010</name>
    <dbReference type="NCBI Taxonomy" id="637616"/>
    <lineage>
        <taxon>Bacteria</taxon>
        <taxon>Pseudomonadati</taxon>
        <taxon>Pseudomonadota</taxon>
        <taxon>Gammaproteobacteria</taxon>
        <taxon>Thiotrichales</taxon>
        <taxon>Piscirickettsiaceae</taxon>
        <taxon>Methylophaga</taxon>
    </lineage>
</organism>
<gene>
    <name evidence="1" type="ORF">MDMS009_1964</name>
</gene>
<sequence length="209" mass="23285">MSYFLAVSAYAQNDYTFYVTDNKGLPLADVIIEPDLAAVTNATADVAIIDQIDKQFIPQQILIETGQLVDFPNSDNIRHHVYSFSKAKMFELKLYADTPESPIQFPEHGVVVLGCNIHDSMIGYIFVSKSTQSVMTGDRGDISIQSEQAIKQINVWHANNVAGPETLMNIELDTLKQDENGRYLIKIDIIPPAPRNSFEDTFGGLSQQD</sequence>
<name>C0N7J7_9GAMM</name>
<evidence type="ECO:0008006" key="3">
    <source>
        <dbReference type="Google" id="ProtNLM"/>
    </source>
</evidence>
<dbReference type="Gene3D" id="2.60.40.420">
    <property type="entry name" value="Cupredoxins - blue copper proteins"/>
    <property type="match status" value="1"/>
</dbReference>
<accession>C0N7J7</accession>
<dbReference type="SUPFAM" id="SSF49503">
    <property type="entry name" value="Cupredoxins"/>
    <property type="match status" value="1"/>
</dbReference>
<evidence type="ECO:0000313" key="2">
    <source>
        <dbReference type="Proteomes" id="UP000004679"/>
    </source>
</evidence>
<dbReference type="CDD" id="cd04221">
    <property type="entry name" value="MauL"/>
    <property type="match status" value="1"/>
</dbReference>
<dbReference type="HOGENOM" id="CLU_084768_2_1_6"/>
<dbReference type="AlphaFoldDB" id="C0N7J7"/>
<dbReference type="InterPro" id="IPR034242">
    <property type="entry name" value="MauL"/>
</dbReference>
<keyword evidence="2" id="KW-1185">Reference proteome</keyword>